<evidence type="ECO:0000313" key="3">
    <source>
        <dbReference type="Proteomes" id="UP000011731"/>
    </source>
</evidence>
<feature type="transmembrane region" description="Helical" evidence="1">
    <location>
        <begin position="87"/>
        <end position="110"/>
    </location>
</feature>
<gene>
    <name evidence="2" type="ORF">G352_20981</name>
</gene>
<comment type="caution">
    <text evidence="2">The sequence shown here is derived from an EMBL/GenBank/DDBJ whole genome shotgun (WGS) entry which is preliminary data.</text>
</comment>
<organism evidence="2 3">
    <name type="scientific">Rhodococcus ruber BKS 20-38</name>
    <dbReference type="NCBI Taxonomy" id="1278076"/>
    <lineage>
        <taxon>Bacteria</taxon>
        <taxon>Bacillati</taxon>
        <taxon>Actinomycetota</taxon>
        <taxon>Actinomycetes</taxon>
        <taxon>Mycobacteriales</taxon>
        <taxon>Nocardiaceae</taxon>
        <taxon>Rhodococcus</taxon>
    </lineage>
</organism>
<dbReference type="PATRIC" id="fig|1278076.4.peg.4314"/>
<feature type="transmembrane region" description="Helical" evidence="1">
    <location>
        <begin position="58"/>
        <end position="80"/>
    </location>
</feature>
<keyword evidence="3" id="KW-1185">Reference proteome</keyword>
<evidence type="ECO:0000256" key="1">
    <source>
        <dbReference type="SAM" id="Phobius"/>
    </source>
</evidence>
<keyword evidence="1" id="KW-0812">Transmembrane</keyword>
<feature type="transmembrane region" description="Helical" evidence="1">
    <location>
        <begin position="116"/>
        <end position="135"/>
    </location>
</feature>
<name>M2YV31_9NOCA</name>
<accession>M2YV31</accession>
<keyword evidence="1" id="KW-0472">Membrane</keyword>
<sequence length="138" mass="13774">MVIADDDEVRKLAIVVVLVVLGASGLLSGTALVSDPSGATLGLDTGMLPSWHTWDYRLSGAIVLVALGIAPLVCVAALVLDVPGAMAAAGVIGVCTLGWVAVQIVVLDITAPRAQLALTSAGAVLLATAAGPAVARRR</sequence>
<dbReference type="Proteomes" id="UP000011731">
    <property type="component" value="Unassembled WGS sequence"/>
</dbReference>
<reference evidence="2 3" key="1">
    <citation type="journal article" date="2013" name="Genome Announc.">
        <title>Draft Genome Sequence of Rhodococcus ruber Strain BKS 20-38.</title>
        <authorList>
            <person name="Bala M."/>
            <person name="Kumar S."/>
            <person name="Raghava G.P."/>
            <person name="Mayilraj S."/>
        </authorList>
    </citation>
    <scope>NUCLEOTIDE SEQUENCE [LARGE SCALE GENOMIC DNA]</scope>
    <source>
        <strain evidence="2 3">BKS 20-38</strain>
    </source>
</reference>
<keyword evidence="1" id="KW-1133">Transmembrane helix</keyword>
<proteinExistence type="predicted"/>
<feature type="transmembrane region" description="Helical" evidence="1">
    <location>
        <begin position="12"/>
        <end position="33"/>
    </location>
</feature>
<dbReference type="AlphaFoldDB" id="M2YV31"/>
<dbReference type="EMBL" id="AOEX01000069">
    <property type="protein sequence ID" value="EME58777.1"/>
    <property type="molecule type" value="Genomic_DNA"/>
</dbReference>
<evidence type="ECO:0000313" key="2">
    <source>
        <dbReference type="EMBL" id="EME58777.1"/>
    </source>
</evidence>
<evidence type="ECO:0008006" key="4">
    <source>
        <dbReference type="Google" id="ProtNLM"/>
    </source>
</evidence>
<protein>
    <recommendedName>
        <fullName evidence="4">Integral membrane protein</fullName>
    </recommendedName>
</protein>